<evidence type="ECO:0000256" key="9">
    <source>
        <dbReference type="SAM" id="Phobius"/>
    </source>
</evidence>
<evidence type="ECO:0000256" key="1">
    <source>
        <dbReference type="ARBA" id="ARBA00004651"/>
    </source>
</evidence>
<keyword evidence="3" id="KW-0050">Antiport</keyword>
<dbReference type="RefSeq" id="WP_109405554.1">
    <property type="nucleotide sequence ID" value="NZ_QFFG01000005.1"/>
</dbReference>
<comment type="similarity">
    <text evidence="8">Belongs to the NhaC Na(+)/H(+) (TC 2.A.35) antiporter family.</text>
</comment>
<keyword evidence="7 9" id="KW-0472">Membrane</keyword>
<feature type="transmembrane region" description="Helical" evidence="9">
    <location>
        <begin position="59"/>
        <end position="77"/>
    </location>
</feature>
<feature type="transmembrane region" description="Helical" evidence="9">
    <location>
        <begin position="29"/>
        <end position="47"/>
    </location>
</feature>
<keyword evidence="6 9" id="KW-1133">Transmembrane helix</keyword>
<dbReference type="Proteomes" id="UP000245670">
    <property type="component" value="Unassembled WGS sequence"/>
</dbReference>
<evidence type="ECO:0000256" key="2">
    <source>
        <dbReference type="ARBA" id="ARBA00022448"/>
    </source>
</evidence>
<accession>A0A2U2J8R9</accession>
<feature type="transmembrane region" description="Helical" evidence="9">
    <location>
        <begin position="279"/>
        <end position="296"/>
    </location>
</feature>
<dbReference type="GO" id="GO:0015297">
    <property type="term" value="F:antiporter activity"/>
    <property type="evidence" value="ECO:0007669"/>
    <property type="project" value="UniProtKB-KW"/>
</dbReference>
<keyword evidence="4" id="KW-1003">Cell membrane</keyword>
<dbReference type="OrthoDB" id="9762978at2"/>
<proteinExistence type="inferred from homology"/>
<evidence type="ECO:0000256" key="7">
    <source>
        <dbReference type="ARBA" id="ARBA00023136"/>
    </source>
</evidence>
<evidence type="ECO:0000259" key="10">
    <source>
        <dbReference type="Pfam" id="PF03553"/>
    </source>
</evidence>
<dbReference type="InterPro" id="IPR052180">
    <property type="entry name" value="NhaC_Na-H+_Antiporter"/>
</dbReference>
<evidence type="ECO:0000313" key="12">
    <source>
        <dbReference type="Proteomes" id="UP000245670"/>
    </source>
</evidence>
<keyword evidence="12" id="KW-1185">Reference proteome</keyword>
<keyword evidence="2" id="KW-0813">Transport</keyword>
<evidence type="ECO:0000256" key="6">
    <source>
        <dbReference type="ARBA" id="ARBA00022989"/>
    </source>
</evidence>
<name>A0A2U2J8R9_9FLAO</name>
<feature type="transmembrane region" description="Helical" evidence="9">
    <location>
        <begin position="371"/>
        <end position="396"/>
    </location>
</feature>
<comment type="caution">
    <text evidence="11">The sequence shown here is derived from an EMBL/GenBank/DDBJ whole genome shotgun (WGS) entry which is preliminary data.</text>
</comment>
<dbReference type="AlphaFoldDB" id="A0A2U2J8R9"/>
<dbReference type="EMBL" id="QFFG01000005">
    <property type="protein sequence ID" value="PWG04714.1"/>
    <property type="molecule type" value="Genomic_DNA"/>
</dbReference>
<feature type="transmembrane region" description="Helical" evidence="9">
    <location>
        <begin position="97"/>
        <end position="124"/>
    </location>
</feature>
<comment type="subcellular location">
    <subcellularLocation>
        <location evidence="1">Cell membrane</location>
        <topology evidence="1">Multi-pass membrane protein</topology>
    </subcellularLocation>
</comment>
<evidence type="ECO:0000256" key="5">
    <source>
        <dbReference type="ARBA" id="ARBA00022692"/>
    </source>
</evidence>
<protein>
    <submittedName>
        <fullName evidence="11">Na+/H+ antiporter NhaC</fullName>
    </submittedName>
</protein>
<dbReference type="PANTHER" id="PTHR33451">
    <property type="entry name" value="MALATE-2H(+)/NA(+)-LACTATE ANTIPORTER"/>
    <property type="match status" value="1"/>
</dbReference>
<dbReference type="PANTHER" id="PTHR33451:SF3">
    <property type="entry name" value="MALATE-2H(+)_NA(+)-LACTATE ANTIPORTER"/>
    <property type="match status" value="1"/>
</dbReference>
<feature type="transmembrane region" description="Helical" evidence="9">
    <location>
        <begin position="341"/>
        <end position="364"/>
    </location>
</feature>
<evidence type="ECO:0000256" key="8">
    <source>
        <dbReference type="ARBA" id="ARBA00038435"/>
    </source>
</evidence>
<organism evidence="11 12">
    <name type="scientific">Polaribacter aquimarinus</name>
    <dbReference type="NCBI Taxonomy" id="2100726"/>
    <lineage>
        <taxon>Bacteria</taxon>
        <taxon>Pseudomonadati</taxon>
        <taxon>Bacteroidota</taxon>
        <taxon>Flavobacteriia</taxon>
        <taxon>Flavobacteriales</taxon>
        <taxon>Flavobacteriaceae</taxon>
    </lineage>
</organism>
<keyword evidence="5 9" id="KW-0812">Transmembrane</keyword>
<evidence type="ECO:0000256" key="4">
    <source>
        <dbReference type="ARBA" id="ARBA00022475"/>
    </source>
</evidence>
<gene>
    <name evidence="11" type="primary">nhaC</name>
    <name evidence="11" type="ORF">DIS07_12295</name>
</gene>
<feature type="transmembrane region" description="Helical" evidence="9">
    <location>
        <begin position="213"/>
        <end position="234"/>
    </location>
</feature>
<reference evidence="11 12" key="1">
    <citation type="submission" date="2018-05" db="EMBL/GenBank/DDBJ databases">
        <title>Polaribacter aquimarinus sp. nov., isolated from sediment in a sediment of sea.</title>
        <authorList>
            <person name="Lu D."/>
        </authorList>
    </citation>
    <scope>NUCLEOTIDE SEQUENCE [LARGE SCALE GENOMIC DNA]</scope>
    <source>
        <strain evidence="11 12">ZY113</strain>
    </source>
</reference>
<dbReference type="Pfam" id="PF03553">
    <property type="entry name" value="Na_H_antiporter"/>
    <property type="match status" value="1"/>
</dbReference>
<feature type="domain" description="Na+/H+ antiporter NhaC-like C-terminal" evidence="10">
    <location>
        <begin position="182"/>
        <end position="480"/>
    </location>
</feature>
<feature type="transmembrane region" description="Helical" evidence="9">
    <location>
        <begin position="131"/>
        <end position="151"/>
    </location>
</feature>
<dbReference type="NCBIfam" id="TIGR00931">
    <property type="entry name" value="antiport_nhaC"/>
    <property type="match status" value="1"/>
</dbReference>
<feature type="transmembrane region" description="Helical" evidence="9">
    <location>
        <begin position="157"/>
        <end position="185"/>
    </location>
</feature>
<feature type="transmembrane region" description="Helical" evidence="9">
    <location>
        <begin position="459"/>
        <end position="479"/>
    </location>
</feature>
<dbReference type="InterPro" id="IPR018461">
    <property type="entry name" value="Na/H_Antiport_NhaC-like_C"/>
</dbReference>
<evidence type="ECO:0000313" key="11">
    <source>
        <dbReference type="EMBL" id="PWG04714.1"/>
    </source>
</evidence>
<dbReference type="InterPro" id="IPR004770">
    <property type="entry name" value="Na/H_antiport_NhaC"/>
</dbReference>
<dbReference type="GO" id="GO:0005886">
    <property type="term" value="C:plasma membrane"/>
    <property type="evidence" value="ECO:0007669"/>
    <property type="project" value="UniProtKB-SubCell"/>
</dbReference>
<evidence type="ECO:0000256" key="3">
    <source>
        <dbReference type="ARBA" id="ARBA00022449"/>
    </source>
</evidence>
<sequence>MQDQKNLSEIDIENQKIIDNKELNLLESLIPVVILMGLLAYNIFFVEGQEWFGAYTNQYTLLLGGVVAGAVGFFNKVSLKTMIAEVWENWKSVFVPIMILFLVGALAGTWLVSGIIPAMVYYGLQVLSPEIFLPASVIIAAIISIATGSSWTTSATVGIALVGIGSALGIPTGMIAGAVISGAYFGDKMSPLSDTTNLAPAMAGTDLFTHIKYMAFTTVPTILVTLIVFAILSGTIDTTGSADVSSLLVSIDNTFNITPWLFVVPLVVIAMILKKTKPLIALGVGVVLAGVFAFIFQSDVLASLSDSKIGTVINSVLTDTQIQTDNEKLTELFASGGMNGMLWTIFLIICAMVFGGVMDAIGALAKITKSLLAVATSIFGLFASTVISCLGLNVIASDQYLALVIPGKMFKKAYEDRGLAPENLSRTLEDSGTVTSVLIPWNTCGAYQSGVLGVSVADYFIYAIFNYLSPFTTLLFAALNIKIRQLVKK</sequence>